<dbReference type="CDD" id="cd00118">
    <property type="entry name" value="LysM"/>
    <property type="match status" value="1"/>
</dbReference>
<feature type="region of interest" description="Disordered" evidence="1">
    <location>
        <begin position="1"/>
        <end position="20"/>
    </location>
</feature>
<dbReference type="InterPro" id="IPR036779">
    <property type="entry name" value="LysM_dom_sf"/>
</dbReference>
<dbReference type="Pfam" id="PF01476">
    <property type="entry name" value="LysM"/>
    <property type="match status" value="1"/>
</dbReference>
<protein>
    <recommendedName>
        <fullName evidence="2">LysM domain-containing protein</fullName>
    </recommendedName>
</protein>
<dbReference type="SUPFAM" id="SSF54106">
    <property type="entry name" value="LysM domain"/>
    <property type="match status" value="1"/>
</dbReference>
<name>A0A8J3SC25_9ACTN</name>
<evidence type="ECO:0000259" key="2">
    <source>
        <dbReference type="PROSITE" id="PS51782"/>
    </source>
</evidence>
<evidence type="ECO:0000313" key="4">
    <source>
        <dbReference type="Proteomes" id="UP000619788"/>
    </source>
</evidence>
<organism evidence="3 4">
    <name type="scientific">Planobispora siamensis</name>
    <dbReference type="NCBI Taxonomy" id="936338"/>
    <lineage>
        <taxon>Bacteria</taxon>
        <taxon>Bacillati</taxon>
        <taxon>Actinomycetota</taxon>
        <taxon>Actinomycetes</taxon>
        <taxon>Streptosporangiales</taxon>
        <taxon>Streptosporangiaceae</taxon>
        <taxon>Planobispora</taxon>
    </lineage>
</organism>
<keyword evidence="4" id="KW-1185">Reference proteome</keyword>
<accession>A0A8J3SC25</accession>
<feature type="domain" description="LysM" evidence="2">
    <location>
        <begin position="64"/>
        <end position="113"/>
    </location>
</feature>
<dbReference type="RefSeq" id="WP_204062807.1">
    <property type="nucleotide sequence ID" value="NZ_BOOJ01000011.1"/>
</dbReference>
<evidence type="ECO:0000256" key="1">
    <source>
        <dbReference type="SAM" id="MobiDB-lite"/>
    </source>
</evidence>
<dbReference type="Proteomes" id="UP000619788">
    <property type="component" value="Unassembled WGS sequence"/>
</dbReference>
<dbReference type="Gene3D" id="3.10.350.10">
    <property type="entry name" value="LysM domain"/>
    <property type="match status" value="1"/>
</dbReference>
<dbReference type="InterPro" id="IPR018392">
    <property type="entry name" value="LysM"/>
</dbReference>
<gene>
    <name evidence="3" type="ORF">Psi01_10800</name>
</gene>
<proteinExistence type="predicted"/>
<sequence length="119" mass="12715">MRNARPGARPGKGARSPRRPVRLTRRGRIVVVVLLVLVTLAMLWVGSRIAPASAAGHPGREGLPWVRVHQGDTLWEIAEAVTPEGDPAVTVDRIMELNGLSGTLIRPGTRIYLPAGSGS</sequence>
<dbReference type="SMART" id="SM00257">
    <property type="entry name" value="LysM"/>
    <property type="match status" value="1"/>
</dbReference>
<evidence type="ECO:0000313" key="3">
    <source>
        <dbReference type="EMBL" id="GIH90450.1"/>
    </source>
</evidence>
<comment type="caution">
    <text evidence="3">The sequence shown here is derived from an EMBL/GenBank/DDBJ whole genome shotgun (WGS) entry which is preliminary data.</text>
</comment>
<dbReference type="EMBL" id="BOOJ01000011">
    <property type="protein sequence ID" value="GIH90450.1"/>
    <property type="molecule type" value="Genomic_DNA"/>
</dbReference>
<reference evidence="3 4" key="1">
    <citation type="submission" date="2021-01" db="EMBL/GenBank/DDBJ databases">
        <title>Whole genome shotgun sequence of Planobispora siamensis NBRC 107568.</title>
        <authorList>
            <person name="Komaki H."/>
            <person name="Tamura T."/>
        </authorList>
    </citation>
    <scope>NUCLEOTIDE SEQUENCE [LARGE SCALE GENOMIC DNA]</scope>
    <source>
        <strain evidence="3 4">NBRC 107568</strain>
    </source>
</reference>
<dbReference type="AlphaFoldDB" id="A0A8J3SC25"/>
<dbReference type="PROSITE" id="PS51782">
    <property type="entry name" value="LYSM"/>
    <property type="match status" value="1"/>
</dbReference>